<sequence>MKMHYYLRSWKLDVTKSSKFLHTTIRQIINHSHTSMVSKAKSSTAKNALARFDVPKAHVLWLGTHAFQTVFSRKSHVYSQVLKTLAFDLSLPRYRQFKRRFRKVTNAGLDMFTLLTF</sequence>
<proteinExistence type="predicted"/>
<protein>
    <submittedName>
        <fullName evidence="1">Uncharacterized protein</fullName>
    </submittedName>
</protein>
<gene>
    <name evidence="1" type="ORF">BXZ70DRAFT_892838</name>
</gene>
<dbReference type="EMBL" id="JAEVFJ010000014">
    <property type="protein sequence ID" value="KAH8100826.1"/>
    <property type="molecule type" value="Genomic_DNA"/>
</dbReference>
<name>A0A8K0XQ41_9AGAR</name>
<dbReference type="Proteomes" id="UP000813824">
    <property type="component" value="Unassembled WGS sequence"/>
</dbReference>
<dbReference type="OrthoDB" id="289721at2759"/>
<reference evidence="1" key="1">
    <citation type="journal article" date="2021" name="New Phytol.">
        <title>Evolutionary innovations through gain and loss of genes in the ectomycorrhizal Boletales.</title>
        <authorList>
            <person name="Wu G."/>
            <person name="Miyauchi S."/>
            <person name="Morin E."/>
            <person name="Kuo A."/>
            <person name="Drula E."/>
            <person name="Varga T."/>
            <person name="Kohler A."/>
            <person name="Feng B."/>
            <person name="Cao Y."/>
            <person name="Lipzen A."/>
            <person name="Daum C."/>
            <person name="Hundley H."/>
            <person name="Pangilinan J."/>
            <person name="Johnson J."/>
            <person name="Barry K."/>
            <person name="LaButti K."/>
            <person name="Ng V."/>
            <person name="Ahrendt S."/>
            <person name="Min B."/>
            <person name="Choi I.G."/>
            <person name="Park H."/>
            <person name="Plett J.M."/>
            <person name="Magnuson J."/>
            <person name="Spatafora J.W."/>
            <person name="Nagy L.G."/>
            <person name="Henrissat B."/>
            <person name="Grigoriev I.V."/>
            <person name="Yang Z.L."/>
            <person name="Xu J."/>
            <person name="Martin F.M."/>
        </authorList>
    </citation>
    <scope>NUCLEOTIDE SEQUENCE</scope>
    <source>
        <strain evidence="1">KKN 215</strain>
    </source>
</reference>
<organism evidence="1 2">
    <name type="scientific">Cristinia sonorae</name>
    <dbReference type="NCBI Taxonomy" id="1940300"/>
    <lineage>
        <taxon>Eukaryota</taxon>
        <taxon>Fungi</taxon>
        <taxon>Dikarya</taxon>
        <taxon>Basidiomycota</taxon>
        <taxon>Agaricomycotina</taxon>
        <taxon>Agaricomycetes</taxon>
        <taxon>Agaricomycetidae</taxon>
        <taxon>Agaricales</taxon>
        <taxon>Pleurotineae</taxon>
        <taxon>Stephanosporaceae</taxon>
        <taxon>Cristinia</taxon>
    </lineage>
</organism>
<evidence type="ECO:0000313" key="2">
    <source>
        <dbReference type="Proteomes" id="UP000813824"/>
    </source>
</evidence>
<comment type="caution">
    <text evidence="1">The sequence shown here is derived from an EMBL/GenBank/DDBJ whole genome shotgun (WGS) entry which is preliminary data.</text>
</comment>
<keyword evidence="2" id="KW-1185">Reference proteome</keyword>
<dbReference type="AlphaFoldDB" id="A0A8K0XQ41"/>
<dbReference type="Gene3D" id="1.10.357.90">
    <property type="match status" value="1"/>
</dbReference>
<accession>A0A8K0XQ41</accession>
<evidence type="ECO:0000313" key="1">
    <source>
        <dbReference type="EMBL" id="KAH8100826.1"/>
    </source>
</evidence>